<dbReference type="Pfam" id="PF00201">
    <property type="entry name" value="UDPGT"/>
    <property type="match status" value="1"/>
</dbReference>
<name>A0A9W7IL16_HIBTR</name>
<evidence type="ECO:0000313" key="5">
    <source>
        <dbReference type="Proteomes" id="UP001165190"/>
    </source>
</evidence>
<reference evidence="4" key="1">
    <citation type="submission" date="2023-05" db="EMBL/GenBank/DDBJ databases">
        <title>Genome and transcriptome analyses reveal genes involved in the formation of fine ridges on petal epidermal cells in Hibiscus trionum.</title>
        <authorList>
            <person name="Koshimizu S."/>
            <person name="Masuda S."/>
            <person name="Ishii T."/>
            <person name="Shirasu K."/>
            <person name="Hoshino A."/>
            <person name="Arita M."/>
        </authorList>
    </citation>
    <scope>NUCLEOTIDE SEQUENCE</scope>
    <source>
        <strain evidence="4">Hamamatsu line</strain>
    </source>
</reference>
<dbReference type="SUPFAM" id="SSF53756">
    <property type="entry name" value="UDP-Glycosyltransferase/glycogen phosphorylase"/>
    <property type="match status" value="1"/>
</dbReference>
<dbReference type="FunFam" id="3.40.50.2000:FF:000060">
    <property type="entry name" value="Glycosyltransferase"/>
    <property type="match status" value="1"/>
</dbReference>
<evidence type="ECO:0000256" key="1">
    <source>
        <dbReference type="ARBA" id="ARBA00009995"/>
    </source>
</evidence>
<accession>A0A9W7IL16</accession>
<comment type="caution">
    <text evidence="4">The sequence shown here is derived from an EMBL/GenBank/DDBJ whole genome shotgun (WGS) entry which is preliminary data.</text>
</comment>
<protein>
    <recommendedName>
        <fullName evidence="6">UDP-glycosyltransferase</fullName>
    </recommendedName>
</protein>
<dbReference type="Proteomes" id="UP001165190">
    <property type="component" value="Unassembled WGS sequence"/>
</dbReference>
<evidence type="ECO:0000256" key="2">
    <source>
        <dbReference type="ARBA" id="ARBA00022676"/>
    </source>
</evidence>
<evidence type="ECO:0000313" key="4">
    <source>
        <dbReference type="EMBL" id="GMI96068.1"/>
    </source>
</evidence>
<sequence length="419" mass="46391">MASNGNGVHVLMIPYPGAGHILPLMDLTHQLLLRGLTVTIMLTPKNLHYLSPLLSLHSSSNLQTLVLPFPSHSSIPHGVENMQDVDISFVPDLSGALSNLHDPIVTWFETHVFPPAAIVSDMLLCSWTPLLASRLGIPNVCFVITNAHAVSSWWVNDLDSMPDCYRKLHLGCIQSWGLVFNSFDDIDNEKTKLIKEEITKHDRLWAVGPLLPIERRPSSLGQGDRDRVIPWLDSCNKVDKSVVYVGFGTQITLSKLQMEAVASALEQSRVRFIWVVKELENSTPPGFEHRVAGRGLLIKGWAPQVAILSHPAVGSYLTHCSWNAAFEGILAGVLLLAWPMQSYHFLNADLLVDELGVAVRVCEGLETVPDATKLARTLSDSLAVNLPERVRAKKLRKTALESIKEEQLSSLGVHNRREM</sequence>
<dbReference type="AlphaFoldDB" id="A0A9W7IL16"/>
<dbReference type="GO" id="GO:0051555">
    <property type="term" value="P:flavonol biosynthetic process"/>
    <property type="evidence" value="ECO:0007669"/>
    <property type="project" value="TreeGrafter"/>
</dbReference>
<keyword evidence="5" id="KW-1185">Reference proteome</keyword>
<dbReference type="GO" id="GO:0035251">
    <property type="term" value="F:UDP-glucosyltransferase activity"/>
    <property type="evidence" value="ECO:0007669"/>
    <property type="project" value="TreeGrafter"/>
</dbReference>
<dbReference type="InterPro" id="IPR002213">
    <property type="entry name" value="UDP_glucos_trans"/>
</dbReference>
<organism evidence="4 5">
    <name type="scientific">Hibiscus trionum</name>
    <name type="common">Flower of an hour</name>
    <dbReference type="NCBI Taxonomy" id="183268"/>
    <lineage>
        <taxon>Eukaryota</taxon>
        <taxon>Viridiplantae</taxon>
        <taxon>Streptophyta</taxon>
        <taxon>Embryophyta</taxon>
        <taxon>Tracheophyta</taxon>
        <taxon>Spermatophyta</taxon>
        <taxon>Magnoliopsida</taxon>
        <taxon>eudicotyledons</taxon>
        <taxon>Gunneridae</taxon>
        <taxon>Pentapetalae</taxon>
        <taxon>rosids</taxon>
        <taxon>malvids</taxon>
        <taxon>Malvales</taxon>
        <taxon>Malvaceae</taxon>
        <taxon>Malvoideae</taxon>
        <taxon>Hibiscus</taxon>
    </lineage>
</organism>
<dbReference type="OrthoDB" id="5835829at2759"/>
<dbReference type="PANTHER" id="PTHR48047">
    <property type="entry name" value="GLYCOSYLTRANSFERASE"/>
    <property type="match status" value="1"/>
</dbReference>
<evidence type="ECO:0008006" key="6">
    <source>
        <dbReference type="Google" id="ProtNLM"/>
    </source>
</evidence>
<keyword evidence="3" id="KW-0808">Transferase</keyword>
<dbReference type="EMBL" id="BSYR01000028">
    <property type="protein sequence ID" value="GMI96068.1"/>
    <property type="molecule type" value="Genomic_DNA"/>
</dbReference>
<dbReference type="Gene3D" id="3.40.50.2000">
    <property type="entry name" value="Glycogen Phosphorylase B"/>
    <property type="match status" value="2"/>
</dbReference>
<dbReference type="CDD" id="cd03784">
    <property type="entry name" value="GT1_Gtf-like"/>
    <property type="match status" value="1"/>
</dbReference>
<gene>
    <name evidence="4" type="ORF">HRI_003276200</name>
</gene>
<dbReference type="PANTHER" id="PTHR48047:SF5">
    <property type="entry name" value="FLAVONOL 7-O-RHAMNOSYLTRANSFERASE"/>
    <property type="match status" value="1"/>
</dbReference>
<comment type="similarity">
    <text evidence="1">Belongs to the UDP-glycosyltransferase family.</text>
</comment>
<proteinExistence type="inferred from homology"/>
<keyword evidence="2" id="KW-0328">Glycosyltransferase</keyword>
<evidence type="ECO:0000256" key="3">
    <source>
        <dbReference type="ARBA" id="ARBA00022679"/>
    </source>
</evidence>